<proteinExistence type="predicted"/>
<evidence type="ECO:0000313" key="2">
    <source>
        <dbReference type="Proteomes" id="UP000828048"/>
    </source>
</evidence>
<organism evidence="1 2">
    <name type="scientific">Vaccinium darrowii</name>
    <dbReference type="NCBI Taxonomy" id="229202"/>
    <lineage>
        <taxon>Eukaryota</taxon>
        <taxon>Viridiplantae</taxon>
        <taxon>Streptophyta</taxon>
        <taxon>Embryophyta</taxon>
        <taxon>Tracheophyta</taxon>
        <taxon>Spermatophyta</taxon>
        <taxon>Magnoliopsida</taxon>
        <taxon>eudicotyledons</taxon>
        <taxon>Gunneridae</taxon>
        <taxon>Pentapetalae</taxon>
        <taxon>asterids</taxon>
        <taxon>Ericales</taxon>
        <taxon>Ericaceae</taxon>
        <taxon>Vaccinioideae</taxon>
        <taxon>Vaccinieae</taxon>
        <taxon>Vaccinium</taxon>
    </lineage>
</organism>
<comment type="caution">
    <text evidence="1">The sequence shown here is derived from an EMBL/GenBank/DDBJ whole genome shotgun (WGS) entry which is preliminary data.</text>
</comment>
<gene>
    <name evidence="1" type="ORF">Vadar_000216</name>
</gene>
<keyword evidence="2" id="KW-1185">Reference proteome</keyword>
<name>A0ACB7YS04_9ERIC</name>
<dbReference type="EMBL" id="CM037153">
    <property type="protein sequence ID" value="KAH7856333.1"/>
    <property type="molecule type" value="Genomic_DNA"/>
</dbReference>
<evidence type="ECO:0000313" key="1">
    <source>
        <dbReference type="EMBL" id="KAH7856333.1"/>
    </source>
</evidence>
<dbReference type="Proteomes" id="UP000828048">
    <property type="component" value="Chromosome 3"/>
</dbReference>
<protein>
    <submittedName>
        <fullName evidence="1">Uncharacterized protein</fullName>
    </submittedName>
</protein>
<sequence>MRYVGEPKFELLVQKGEKTLCTSSRGNRERGQGNEKVIEIIKSALAKVLVPYYPLAGGLTFSQEGRLVVDCTGEGAVFVEAAANWRIEDIEIAQRLIL</sequence>
<reference evidence="1 2" key="1">
    <citation type="journal article" date="2021" name="Hortic Res">
        <title>High-quality reference genome and annotation aids understanding of berry development for evergreen blueberry (Vaccinium darrowii).</title>
        <authorList>
            <person name="Yu J."/>
            <person name="Hulse-Kemp A.M."/>
            <person name="Babiker E."/>
            <person name="Staton M."/>
        </authorList>
    </citation>
    <scope>NUCLEOTIDE SEQUENCE [LARGE SCALE GENOMIC DNA]</scope>
    <source>
        <strain evidence="2">cv. NJ 8807/NJ 8810</strain>
        <tissue evidence="1">Young leaf</tissue>
    </source>
</reference>
<accession>A0ACB7YS04</accession>